<dbReference type="EMBL" id="PCVG01000045">
    <property type="protein sequence ID" value="PIQ68511.1"/>
    <property type="molecule type" value="Genomic_DNA"/>
</dbReference>
<evidence type="ECO:0000259" key="1">
    <source>
        <dbReference type="Pfam" id="PF16363"/>
    </source>
</evidence>
<proteinExistence type="predicted"/>
<gene>
    <name evidence="2" type="ORF">COV91_03595</name>
</gene>
<dbReference type="InterPro" id="IPR016040">
    <property type="entry name" value="NAD(P)-bd_dom"/>
</dbReference>
<evidence type="ECO:0000313" key="2">
    <source>
        <dbReference type="EMBL" id="PIQ68511.1"/>
    </source>
</evidence>
<organism evidence="2 3">
    <name type="scientific">Candidatus Taylorbacteria bacterium CG11_big_fil_rev_8_21_14_0_20_46_11</name>
    <dbReference type="NCBI Taxonomy" id="1975025"/>
    <lineage>
        <taxon>Bacteria</taxon>
        <taxon>Candidatus Tayloriibacteriota</taxon>
    </lineage>
</organism>
<dbReference type="PANTHER" id="PTHR43000">
    <property type="entry name" value="DTDP-D-GLUCOSE 4,6-DEHYDRATASE-RELATED"/>
    <property type="match status" value="1"/>
</dbReference>
<accession>A0A2H0KB80</accession>
<dbReference type="SUPFAM" id="SSF51735">
    <property type="entry name" value="NAD(P)-binding Rossmann-fold domains"/>
    <property type="match status" value="1"/>
</dbReference>
<dbReference type="Gene3D" id="3.40.50.720">
    <property type="entry name" value="NAD(P)-binding Rossmann-like Domain"/>
    <property type="match status" value="1"/>
</dbReference>
<dbReference type="Pfam" id="PF16363">
    <property type="entry name" value="GDP_Man_Dehyd"/>
    <property type="match status" value="1"/>
</dbReference>
<protein>
    <submittedName>
        <fullName evidence="2">GDP-mannose 4,6-dehydratase</fullName>
    </submittedName>
</protein>
<dbReference type="InterPro" id="IPR036291">
    <property type="entry name" value="NAD(P)-bd_dom_sf"/>
</dbReference>
<name>A0A2H0KB80_9BACT</name>
<comment type="caution">
    <text evidence="2">The sequence shown here is derived from an EMBL/GenBank/DDBJ whole genome shotgun (WGS) entry which is preliminary data.</text>
</comment>
<feature type="domain" description="NAD(P)-binding" evidence="1">
    <location>
        <begin position="2"/>
        <end position="293"/>
    </location>
</feature>
<dbReference type="Proteomes" id="UP000229342">
    <property type="component" value="Unassembled WGS sequence"/>
</dbReference>
<dbReference type="AlphaFoldDB" id="A0A2H0KB80"/>
<dbReference type="Gene3D" id="3.90.25.10">
    <property type="entry name" value="UDP-galactose 4-epimerase, domain 1"/>
    <property type="match status" value="1"/>
</dbReference>
<sequence length="303" mass="33469">MIGSAFTEHARAQGLDVFGVARSSAASRLVLSPDPTLMYADILDPDAIADVIDRVHPDIVAHFAAQAFNGPSWSMEHLTHETNYRGTWNVLRACKKSVPNAKILLACSSAEYGIVPDTEQPITEHRLLCPLTPYGVSKVGTETLGYQFFINYGMQVFLPRLFIHVGTGHPPATMIQNFARQIALVKKGKMEPTIHVGALDTRRDFIDVRDGVKAMFTLLEKGTAGEPVNVCTNTAYSGKQILEMLMKIAGVQVTYIESAAFRRPSDETLLLGDNTILCNLGWAPEYTIEQTLEAVYQDWLNRV</sequence>
<evidence type="ECO:0000313" key="3">
    <source>
        <dbReference type="Proteomes" id="UP000229342"/>
    </source>
</evidence>
<reference evidence="2 3" key="1">
    <citation type="submission" date="2017-09" db="EMBL/GenBank/DDBJ databases">
        <title>Depth-based differentiation of microbial function through sediment-hosted aquifers and enrichment of novel symbionts in the deep terrestrial subsurface.</title>
        <authorList>
            <person name="Probst A.J."/>
            <person name="Ladd B."/>
            <person name="Jarett J.K."/>
            <person name="Geller-Mcgrath D.E."/>
            <person name="Sieber C.M."/>
            <person name="Emerson J.B."/>
            <person name="Anantharaman K."/>
            <person name="Thomas B.C."/>
            <person name="Malmstrom R."/>
            <person name="Stieglmeier M."/>
            <person name="Klingl A."/>
            <person name="Woyke T."/>
            <person name="Ryan C.M."/>
            <person name="Banfield J.F."/>
        </authorList>
    </citation>
    <scope>NUCLEOTIDE SEQUENCE [LARGE SCALE GENOMIC DNA]</scope>
    <source>
        <strain evidence="2">CG11_big_fil_rev_8_21_14_0_20_46_11</strain>
    </source>
</reference>